<accession>A0AAN8SX07</accession>
<name>A0AAN8SX07_SOLBU</name>
<dbReference type="EMBL" id="JBANQN010000011">
    <property type="protein sequence ID" value="KAK6775777.1"/>
    <property type="molecule type" value="Genomic_DNA"/>
</dbReference>
<dbReference type="Proteomes" id="UP001371456">
    <property type="component" value="Unassembled WGS sequence"/>
</dbReference>
<reference evidence="1 2" key="1">
    <citation type="submission" date="2024-02" db="EMBL/GenBank/DDBJ databases">
        <title>de novo genome assembly of Solanum bulbocastanum strain 11H21.</title>
        <authorList>
            <person name="Hosaka A.J."/>
        </authorList>
    </citation>
    <scope>NUCLEOTIDE SEQUENCE [LARGE SCALE GENOMIC DNA]</scope>
    <source>
        <tissue evidence="1">Young leaves</tissue>
    </source>
</reference>
<organism evidence="1 2">
    <name type="scientific">Solanum bulbocastanum</name>
    <name type="common">Wild potato</name>
    <dbReference type="NCBI Taxonomy" id="147425"/>
    <lineage>
        <taxon>Eukaryota</taxon>
        <taxon>Viridiplantae</taxon>
        <taxon>Streptophyta</taxon>
        <taxon>Embryophyta</taxon>
        <taxon>Tracheophyta</taxon>
        <taxon>Spermatophyta</taxon>
        <taxon>Magnoliopsida</taxon>
        <taxon>eudicotyledons</taxon>
        <taxon>Gunneridae</taxon>
        <taxon>Pentapetalae</taxon>
        <taxon>asterids</taxon>
        <taxon>lamiids</taxon>
        <taxon>Solanales</taxon>
        <taxon>Solanaceae</taxon>
        <taxon>Solanoideae</taxon>
        <taxon>Solaneae</taxon>
        <taxon>Solanum</taxon>
    </lineage>
</organism>
<evidence type="ECO:0000313" key="2">
    <source>
        <dbReference type="Proteomes" id="UP001371456"/>
    </source>
</evidence>
<comment type="caution">
    <text evidence="1">The sequence shown here is derived from an EMBL/GenBank/DDBJ whole genome shotgun (WGS) entry which is preliminary data.</text>
</comment>
<keyword evidence="2" id="KW-1185">Reference proteome</keyword>
<gene>
    <name evidence="1" type="ORF">RDI58_026778</name>
</gene>
<evidence type="ECO:0000313" key="1">
    <source>
        <dbReference type="EMBL" id="KAK6775777.1"/>
    </source>
</evidence>
<proteinExistence type="predicted"/>
<protein>
    <submittedName>
        <fullName evidence="1">Uncharacterized protein</fullName>
    </submittedName>
</protein>
<dbReference type="AlphaFoldDB" id="A0AAN8SX07"/>
<sequence>MEGHLHQQQFRSNQQQHNIPGIFSQVNYMSGGMCTSLAQPSEGKNINTNGGEKFFRTMECCKAKLFPNES</sequence>